<comment type="caution">
    <text evidence="1">The sequence shown here is derived from an EMBL/GenBank/DDBJ whole genome shotgun (WGS) entry which is preliminary data.</text>
</comment>
<protein>
    <submittedName>
        <fullName evidence="1">SDR family NAD(P)-dependent oxidoreductase</fullName>
    </submittedName>
</protein>
<sequence length="105" mass="11439">MGRNWFVTGAASGLGREIAWAALGGGGTVVLADRRTEGAKELVAAYPDRPVARELDVTDQAQTDSVALPTTRARWASCVPMWRRARWASCVPMWRRSRAAGRVTP</sequence>
<dbReference type="Gene3D" id="3.40.50.720">
    <property type="entry name" value="NAD(P)-binding Rossmann-like Domain"/>
    <property type="match status" value="1"/>
</dbReference>
<dbReference type="Pfam" id="PF00106">
    <property type="entry name" value="adh_short"/>
    <property type="match status" value="1"/>
</dbReference>
<gene>
    <name evidence="1" type="ORF">VXC91_30145</name>
</gene>
<reference evidence="1" key="1">
    <citation type="submission" date="2024-01" db="EMBL/GenBank/DDBJ databases">
        <title>First draft genome sequence data of TA4-1, the type strain of Gram-positive actinobacterium Streptomyces chiangmaiensis.</title>
        <authorList>
            <person name="Yasawong M."/>
            <person name="Nantapong N."/>
        </authorList>
    </citation>
    <scope>NUCLEOTIDE SEQUENCE</scope>
    <source>
        <strain evidence="1">TA4-1</strain>
    </source>
</reference>
<evidence type="ECO:0000313" key="2">
    <source>
        <dbReference type="Proteomes" id="UP001333996"/>
    </source>
</evidence>
<dbReference type="Proteomes" id="UP001333996">
    <property type="component" value="Unassembled WGS sequence"/>
</dbReference>
<dbReference type="RefSeq" id="WP_329510516.1">
    <property type="nucleotide sequence ID" value="NZ_BAAAYZ010000071.1"/>
</dbReference>
<name>A0ABU7FQ81_9ACTN</name>
<dbReference type="SUPFAM" id="SSF51735">
    <property type="entry name" value="NAD(P)-binding Rossmann-fold domains"/>
    <property type="match status" value="1"/>
</dbReference>
<evidence type="ECO:0000313" key="1">
    <source>
        <dbReference type="EMBL" id="MED7826114.1"/>
    </source>
</evidence>
<proteinExistence type="predicted"/>
<keyword evidence="2" id="KW-1185">Reference proteome</keyword>
<dbReference type="EMBL" id="JAYWVC010000139">
    <property type="protein sequence ID" value="MED7826114.1"/>
    <property type="molecule type" value="Genomic_DNA"/>
</dbReference>
<dbReference type="InterPro" id="IPR036291">
    <property type="entry name" value="NAD(P)-bd_dom_sf"/>
</dbReference>
<dbReference type="InterPro" id="IPR002347">
    <property type="entry name" value="SDR_fam"/>
</dbReference>
<organism evidence="1 2">
    <name type="scientific">Streptomyces chiangmaiensis</name>
    <dbReference type="NCBI Taxonomy" id="766497"/>
    <lineage>
        <taxon>Bacteria</taxon>
        <taxon>Bacillati</taxon>
        <taxon>Actinomycetota</taxon>
        <taxon>Actinomycetes</taxon>
        <taxon>Kitasatosporales</taxon>
        <taxon>Streptomycetaceae</taxon>
        <taxon>Streptomyces</taxon>
    </lineage>
</organism>
<accession>A0ABU7FQ81</accession>